<dbReference type="Pfam" id="PF21534">
    <property type="entry name" value="Rost"/>
    <property type="match status" value="1"/>
</dbReference>
<feature type="transmembrane region" description="Helical" evidence="1">
    <location>
        <begin position="151"/>
        <end position="175"/>
    </location>
</feature>
<feature type="transmembrane region" description="Helical" evidence="1">
    <location>
        <begin position="259"/>
        <end position="285"/>
    </location>
</feature>
<organism evidence="2 3">
    <name type="scientific">Bombyx mori</name>
    <name type="common">Silk moth</name>
    <dbReference type="NCBI Taxonomy" id="7091"/>
    <lineage>
        <taxon>Eukaryota</taxon>
        <taxon>Metazoa</taxon>
        <taxon>Ecdysozoa</taxon>
        <taxon>Arthropoda</taxon>
        <taxon>Hexapoda</taxon>
        <taxon>Insecta</taxon>
        <taxon>Pterygota</taxon>
        <taxon>Neoptera</taxon>
        <taxon>Endopterygota</taxon>
        <taxon>Lepidoptera</taxon>
        <taxon>Glossata</taxon>
        <taxon>Ditrysia</taxon>
        <taxon>Bombycoidea</taxon>
        <taxon>Bombycidae</taxon>
        <taxon>Bombycinae</taxon>
        <taxon>Bombyx</taxon>
    </lineage>
</organism>
<keyword evidence="3" id="KW-1185">Reference proteome</keyword>
<sequence length="324" mass="36538">MLALVIPIQKLLTLIFTIVGCEIFYFLYKSVKVTQTIVKMSAFMKYIKQETHVGMLGLEHAKPSDFYLSAWQTTRSPVPLLIWRTLLFLTSLSTVISSMTFYVMNDKFGYWFIYLTHWGLTINTLATGFATAVSARCYFYGPISAEFKLPWYVKVSWVLYNIAVPLAFLITIFYWSLLFEAGIEEELNHALDVAIHGINSLVMFMLMSSSLHPSRLLHIYQPLTFSVVYVTFGIIYYFAGGVEQEGNPWIYPVVNWANPGPTVGVVALTGLLLVILHSVTVAFSVGRDKLSKKFLNATSPNVPEEVPLRQPTLTPTATVQLNDS</sequence>
<keyword evidence="1" id="KW-0472">Membrane</keyword>
<proteinExistence type="predicted"/>
<feature type="transmembrane region" description="Helical" evidence="1">
    <location>
        <begin position="110"/>
        <end position="139"/>
    </location>
</feature>
<evidence type="ECO:0000256" key="1">
    <source>
        <dbReference type="SAM" id="Phobius"/>
    </source>
</evidence>
<feature type="transmembrane region" description="Helical" evidence="1">
    <location>
        <begin position="187"/>
        <end position="207"/>
    </location>
</feature>
<name>A0A8R2DM27_BOMMO</name>
<dbReference type="AlphaFoldDB" id="A0A8R2DM27"/>
<keyword evidence="1" id="KW-0812">Transmembrane</keyword>
<evidence type="ECO:0000313" key="2">
    <source>
        <dbReference type="EnsemblMetazoa" id="XP_021206240.1"/>
    </source>
</evidence>
<dbReference type="PANTHER" id="PTHR12242:SF49">
    <property type="entry name" value="HEADBUTT, ISOFORM E"/>
    <property type="match status" value="1"/>
</dbReference>
<dbReference type="GeneID" id="101746117"/>
<dbReference type="PANTHER" id="PTHR12242">
    <property type="entry name" value="OS02G0130600 PROTEIN-RELATED"/>
    <property type="match status" value="1"/>
</dbReference>
<accession>A0A8R2DM27</accession>
<dbReference type="GO" id="GO:0016020">
    <property type="term" value="C:membrane"/>
    <property type="evidence" value="ECO:0007669"/>
    <property type="project" value="TreeGrafter"/>
</dbReference>
<dbReference type="KEGG" id="bmor:101746117"/>
<reference evidence="2" key="2">
    <citation type="submission" date="2022-06" db="UniProtKB">
        <authorList>
            <consortium name="EnsemblMetazoa"/>
        </authorList>
    </citation>
    <scope>IDENTIFICATION</scope>
    <source>
        <strain evidence="2">p50T (Dazao)</strain>
    </source>
</reference>
<feature type="transmembrane region" description="Helical" evidence="1">
    <location>
        <begin position="6"/>
        <end position="28"/>
    </location>
</feature>
<feature type="transmembrane region" description="Helical" evidence="1">
    <location>
        <begin position="81"/>
        <end position="104"/>
    </location>
</feature>
<protein>
    <recommendedName>
        <fullName evidence="4">Protein rolling stone-like</fullName>
    </recommendedName>
</protein>
<dbReference type="InterPro" id="IPR049352">
    <property type="entry name" value="Rost"/>
</dbReference>
<feature type="transmembrane region" description="Helical" evidence="1">
    <location>
        <begin position="219"/>
        <end position="239"/>
    </location>
</feature>
<dbReference type="RefSeq" id="XP_021206240.1">
    <property type="nucleotide sequence ID" value="XM_021350565.3"/>
</dbReference>
<dbReference type="Proteomes" id="UP000005204">
    <property type="component" value="Unassembled WGS sequence"/>
</dbReference>
<keyword evidence="1" id="KW-1133">Transmembrane helix</keyword>
<evidence type="ECO:0008006" key="4">
    <source>
        <dbReference type="Google" id="ProtNLM"/>
    </source>
</evidence>
<reference evidence="3" key="1">
    <citation type="journal article" date="2008" name="Insect Biochem. Mol. Biol.">
        <title>The genome of a lepidopteran model insect, the silkworm Bombyx mori.</title>
        <authorList>
            <consortium name="International Silkworm Genome Consortium"/>
        </authorList>
    </citation>
    <scope>NUCLEOTIDE SEQUENCE [LARGE SCALE GENOMIC DNA]</scope>
    <source>
        <strain evidence="3">p50T</strain>
    </source>
</reference>
<evidence type="ECO:0000313" key="3">
    <source>
        <dbReference type="Proteomes" id="UP000005204"/>
    </source>
</evidence>
<dbReference type="EnsemblMetazoa" id="XM_021350565.2">
    <property type="protein sequence ID" value="XP_021206240.1"/>
    <property type="gene ID" value="LOC101746117"/>
</dbReference>